<evidence type="ECO:0000313" key="2">
    <source>
        <dbReference type="EMBL" id="SJZ78001.1"/>
    </source>
</evidence>
<dbReference type="EMBL" id="FUXL01000003">
    <property type="protein sequence ID" value="SJZ78001.1"/>
    <property type="molecule type" value="Genomic_DNA"/>
</dbReference>
<dbReference type="EMBL" id="FUXL01000027">
    <property type="protein sequence ID" value="SKA39035.1"/>
    <property type="molecule type" value="Genomic_DNA"/>
</dbReference>
<reference evidence="5" key="2">
    <citation type="submission" date="2017-02" db="EMBL/GenBank/DDBJ databases">
        <authorList>
            <person name="Varghese N."/>
            <person name="Submissions S."/>
        </authorList>
    </citation>
    <scope>NUCLEOTIDE SEQUENCE [LARGE SCALE GENOMIC DNA]</scope>
    <source>
        <strain evidence="5">USBA 369</strain>
    </source>
</reference>
<dbReference type="STRING" id="1365950.SAMN05428963_1033"/>
<dbReference type="Proteomes" id="UP000190135">
    <property type="component" value="Unassembled WGS sequence"/>
</dbReference>
<keyword evidence="5" id="KW-1185">Reference proteome</keyword>
<dbReference type="InterPro" id="IPR018754">
    <property type="entry name" value="RovC-like_DNA-bd"/>
</dbReference>
<reference evidence="2 5" key="1">
    <citation type="submission" date="2017-02" db="EMBL/GenBank/DDBJ databases">
        <authorList>
            <person name="Peterson S.W."/>
        </authorList>
    </citation>
    <scope>NUCLEOTIDE SEQUENCE [LARGE SCALE GENOMIC DNA]</scope>
    <source>
        <strain evidence="2 5">USBA 369</strain>
    </source>
</reference>
<dbReference type="Pfam" id="PF10074">
    <property type="entry name" value="RovC_DNA-bd"/>
    <property type="match status" value="1"/>
</dbReference>
<organism evidence="2 5">
    <name type="scientific">Consotaella salsifontis</name>
    <dbReference type="NCBI Taxonomy" id="1365950"/>
    <lineage>
        <taxon>Bacteria</taxon>
        <taxon>Pseudomonadati</taxon>
        <taxon>Pseudomonadota</taxon>
        <taxon>Alphaproteobacteria</taxon>
        <taxon>Hyphomicrobiales</taxon>
        <taxon>Aurantimonadaceae</taxon>
        <taxon>Consotaella</taxon>
    </lineage>
</organism>
<evidence type="ECO:0000313" key="5">
    <source>
        <dbReference type="Proteomes" id="UP000190135"/>
    </source>
</evidence>
<name>A0A1T4NF78_9HYPH</name>
<evidence type="ECO:0000259" key="1">
    <source>
        <dbReference type="Pfam" id="PF10074"/>
    </source>
</evidence>
<dbReference type="AlphaFoldDB" id="A0A1T4NF78"/>
<evidence type="ECO:0000313" key="3">
    <source>
        <dbReference type="EMBL" id="SKA37480.1"/>
    </source>
</evidence>
<proteinExistence type="predicted"/>
<sequence length="168" mass="18205">MLLTQKPVLAPVAGEVAPPPDAGAAPAGTDGLDLAFGAGLSSLHVFVLPGIAADDALAAIVPLDADLPDRLRALERYRHVLAGRRIPPDDRLTPQRRHTIRQALQAFDGRSCGATHREIAAVLFGAGRLADEMWKTSSLRDKVKRLVREGTRLVGGGYRDLFRHRRHD</sequence>
<protein>
    <submittedName>
        <fullName evidence="2">Uncharacterized conserved protein</fullName>
    </submittedName>
</protein>
<evidence type="ECO:0000313" key="4">
    <source>
        <dbReference type="EMBL" id="SKA39035.1"/>
    </source>
</evidence>
<dbReference type="EMBL" id="FUXL01000022">
    <property type="protein sequence ID" value="SKA37480.1"/>
    <property type="molecule type" value="Genomic_DNA"/>
</dbReference>
<gene>
    <name evidence="2" type="ORF">SAMN05428963_1033</name>
    <name evidence="3" type="ORF">SAMN05428963_12246</name>
    <name evidence="4" type="ORF">SAMN05428963_12725</name>
</gene>
<accession>A0A1T4NF78</accession>
<feature type="domain" description="T6SS Transcription factor RovC-like DNA binding" evidence="1">
    <location>
        <begin position="60"/>
        <end position="163"/>
    </location>
</feature>